<organism evidence="2 3">
    <name type="scientific">Aquarana catesbeiana</name>
    <name type="common">American bullfrog</name>
    <name type="synonym">Rana catesbeiana</name>
    <dbReference type="NCBI Taxonomy" id="8400"/>
    <lineage>
        <taxon>Eukaryota</taxon>
        <taxon>Metazoa</taxon>
        <taxon>Chordata</taxon>
        <taxon>Craniata</taxon>
        <taxon>Vertebrata</taxon>
        <taxon>Euteleostomi</taxon>
        <taxon>Amphibia</taxon>
        <taxon>Batrachia</taxon>
        <taxon>Anura</taxon>
        <taxon>Neobatrachia</taxon>
        <taxon>Ranoidea</taxon>
        <taxon>Ranidae</taxon>
        <taxon>Aquarana</taxon>
    </lineage>
</organism>
<keyword evidence="3" id="KW-1185">Reference proteome</keyword>
<feature type="compositionally biased region" description="Polar residues" evidence="1">
    <location>
        <begin position="28"/>
        <end position="37"/>
    </location>
</feature>
<gene>
    <name evidence="2" type="ORF">AB205_0188600</name>
</gene>
<evidence type="ECO:0000313" key="3">
    <source>
        <dbReference type="Proteomes" id="UP000228934"/>
    </source>
</evidence>
<protein>
    <submittedName>
        <fullName evidence="2">Uncharacterized protein</fullName>
    </submittedName>
</protein>
<dbReference type="EMBL" id="KV998465">
    <property type="protein sequence ID" value="PIO14649.1"/>
    <property type="molecule type" value="Genomic_DNA"/>
</dbReference>
<dbReference type="Proteomes" id="UP000228934">
    <property type="component" value="Unassembled WGS sequence"/>
</dbReference>
<proteinExistence type="predicted"/>
<sequence>SSLLTHSDHVRGKIMGSRTLNFRNNVSVPITRGSESGQGHAGPGSVHASDFQTTNCYHASASSIVCSSIRPR</sequence>
<evidence type="ECO:0000256" key="1">
    <source>
        <dbReference type="SAM" id="MobiDB-lite"/>
    </source>
</evidence>
<evidence type="ECO:0000313" key="2">
    <source>
        <dbReference type="EMBL" id="PIO14649.1"/>
    </source>
</evidence>
<feature type="non-terminal residue" evidence="2">
    <location>
        <position position="72"/>
    </location>
</feature>
<dbReference type="AlphaFoldDB" id="A0A2G9QGA1"/>
<reference evidence="3" key="1">
    <citation type="journal article" date="2017" name="Nat. Commun.">
        <title>The North American bullfrog draft genome provides insight into hormonal regulation of long noncoding RNA.</title>
        <authorList>
            <person name="Hammond S.A."/>
            <person name="Warren R.L."/>
            <person name="Vandervalk B.P."/>
            <person name="Kucuk E."/>
            <person name="Khan H."/>
            <person name="Gibb E.A."/>
            <person name="Pandoh P."/>
            <person name="Kirk H."/>
            <person name="Zhao Y."/>
            <person name="Jones M."/>
            <person name="Mungall A.J."/>
            <person name="Coope R."/>
            <person name="Pleasance S."/>
            <person name="Moore R.A."/>
            <person name="Holt R.A."/>
            <person name="Round J.M."/>
            <person name="Ohora S."/>
            <person name="Walle B.V."/>
            <person name="Veldhoen N."/>
            <person name="Helbing C.C."/>
            <person name="Birol I."/>
        </authorList>
    </citation>
    <scope>NUCLEOTIDE SEQUENCE [LARGE SCALE GENOMIC DNA]</scope>
</reference>
<accession>A0A2G9QGA1</accession>
<feature type="region of interest" description="Disordered" evidence="1">
    <location>
        <begin position="28"/>
        <end position="49"/>
    </location>
</feature>
<name>A0A2G9QGA1_AQUCT</name>
<feature type="non-terminal residue" evidence="2">
    <location>
        <position position="1"/>
    </location>
</feature>